<evidence type="ECO:0000256" key="1">
    <source>
        <dbReference type="ARBA" id="ARBA00004141"/>
    </source>
</evidence>
<evidence type="ECO:0000256" key="5">
    <source>
        <dbReference type="ARBA" id="ARBA00023136"/>
    </source>
</evidence>
<evidence type="ECO:0000256" key="4">
    <source>
        <dbReference type="ARBA" id="ARBA00022989"/>
    </source>
</evidence>
<protein>
    <submittedName>
        <fullName evidence="7">Inner membrane protein YaaH</fullName>
    </submittedName>
</protein>
<feature type="transmembrane region" description="Helical" evidence="6">
    <location>
        <begin position="96"/>
        <end position="118"/>
    </location>
</feature>
<dbReference type="EMBL" id="CP036425">
    <property type="protein sequence ID" value="QDU33261.1"/>
    <property type="molecule type" value="Genomic_DNA"/>
</dbReference>
<name>A0A517YSS1_9BACT</name>
<comment type="similarity">
    <text evidence="2">Belongs to the acetate uptake transporter (AceTr) (TC 2.A.96) family.</text>
</comment>
<evidence type="ECO:0000313" key="8">
    <source>
        <dbReference type="Proteomes" id="UP000317369"/>
    </source>
</evidence>
<sequence length="240" mass="25396">MLSDILRSVNSTPSRFSHALFVLGTAGLKSITMSDSVKVGNPAVVGLAGFGLTTLLLQVHNLGLCSIGPVLAMGLIFGGLAQMIAGFQEQKIGNNFGFSAFVAYGSFWIGLGIIWILNSLGIYESSKTDVGWFLVAWTGYTTILWIASMWIHKAMFSTFTLLIAGFILLDLGHFGPAIFNTIACYVLILCALNAWYMMAGIIINDLAGRTVLPMGTPVISAGPAPASSQPATPDMVPANA</sequence>
<evidence type="ECO:0000256" key="6">
    <source>
        <dbReference type="SAM" id="Phobius"/>
    </source>
</evidence>
<dbReference type="InterPro" id="IPR047623">
    <property type="entry name" value="SatP"/>
</dbReference>
<dbReference type="Pfam" id="PF01184">
    <property type="entry name" value="Gpr1_Fun34_YaaH"/>
    <property type="match status" value="1"/>
</dbReference>
<dbReference type="Proteomes" id="UP000317369">
    <property type="component" value="Chromosome"/>
</dbReference>
<feature type="transmembrane region" description="Helical" evidence="6">
    <location>
        <begin position="39"/>
        <end position="60"/>
    </location>
</feature>
<dbReference type="InterPro" id="IPR000791">
    <property type="entry name" value="Gpr1/Fun34/SatP-like"/>
</dbReference>
<organism evidence="7 8">
    <name type="scientific">Poriferisphaera corsica</name>
    <dbReference type="NCBI Taxonomy" id="2528020"/>
    <lineage>
        <taxon>Bacteria</taxon>
        <taxon>Pseudomonadati</taxon>
        <taxon>Planctomycetota</taxon>
        <taxon>Phycisphaerae</taxon>
        <taxon>Phycisphaerales</taxon>
        <taxon>Phycisphaeraceae</taxon>
        <taxon>Poriferisphaera</taxon>
    </lineage>
</organism>
<evidence type="ECO:0000313" key="7">
    <source>
        <dbReference type="EMBL" id="QDU33261.1"/>
    </source>
</evidence>
<dbReference type="KEGG" id="pcor:KS4_13060"/>
<evidence type="ECO:0000256" key="2">
    <source>
        <dbReference type="ARBA" id="ARBA00005587"/>
    </source>
</evidence>
<feature type="transmembrane region" description="Helical" evidence="6">
    <location>
        <begin position="154"/>
        <end position="171"/>
    </location>
</feature>
<feature type="transmembrane region" description="Helical" evidence="6">
    <location>
        <begin position="177"/>
        <end position="196"/>
    </location>
</feature>
<dbReference type="GO" id="GO:0071422">
    <property type="term" value="P:succinate transmembrane transport"/>
    <property type="evidence" value="ECO:0007669"/>
    <property type="project" value="TreeGrafter"/>
</dbReference>
<keyword evidence="4 6" id="KW-1133">Transmembrane helix</keyword>
<dbReference type="GO" id="GO:0015360">
    <property type="term" value="F:acetate:proton symporter activity"/>
    <property type="evidence" value="ECO:0007669"/>
    <property type="project" value="TreeGrafter"/>
</dbReference>
<dbReference type="PANTHER" id="PTHR30178:SF3">
    <property type="entry name" value="SUCCINATE-ACETATE_PROTON SYMPORTER SATP"/>
    <property type="match status" value="1"/>
</dbReference>
<dbReference type="AlphaFoldDB" id="A0A517YSS1"/>
<comment type="subcellular location">
    <subcellularLocation>
        <location evidence="1">Membrane</location>
        <topology evidence="1">Multi-pass membrane protein</topology>
    </subcellularLocation>
</comment>
<keyword evidence="3 6" id="KW-0812">Transmembrane</keyword>
<feature type="transmembrane region" description="Helical" evidence="6">
    <location>
        <begin position="66"/>
        <end position="84"/>
    </location>
</feature>
<accession>A0A517YSS1</accession>
<proteinExistence type="inferred from homology"/>
<keyword evidence="8" id="KW-1185">Reference proteome</keyword>
<feature type="transmembrane region" description="Helical" evidence="6">
    <location>
        <begin position="130"/>
        <end position="147"/>
    </location>
</feature>
<dbReference type="NCBIfam" id="NF038013">
    <property type="entry name" value="AceTr_1"/>
    <property type="match status" value="1"/>
</dbReference>
<keyword evidence="5 6" id="KW-0472">Membrane</keyword>
<reference evidence="7 8" key="1">
    <citation type="submission" date="2019-02" db="EMBL/GenBank/DDBJ databases">
        <title>Deep-cultivation of Planctomycetes and their phenomic and genomic characterization uncovers novel biology.</title>
        <authorList>
            <person name="Wiegand S."/>
            <person name="Jogler M."/>
            <person name="Boedeker C."/>
            <person name="Pinto D."/>
            <person name="Vollmers J."/>
            <person name="Rivas-Marin E."/>
            <person name="Kohn T."/>
            <person name="Peeters S.H."/>
            <person name="Heuer A."/>
            <person name="Rast P."/>
            <person name="Oberbeckmann S."/>
            <person name="Bunk B."/>
            <person name="Jeske O."/>
            <person name="Meyerdierks A."/>
            <person name="Storesund J.E."/>
            <person name="Kallscheuer N."/>
            <person name="Luecker S."/>
            <person name="Lage O.M."/>
            <person name="Pohl T."/>
            <person name="Merkel B.J."/>
            <person name="Hornburger P."/>
            <person name="Mueller R.-W."/>
            <person name="Bruemmer F."/>
            <person name="Labrenz M."/>
            <person name="Spormann A.M."/>
            <person name="Op den Camp H."/>
            <person name="Overmann J."/>
            <person name="Amann R."/>
            <person name="Jetten M.S.M."/>
            <person name="Mascher T."/>
            <person name="Medema M.H."/>
            <person name="Devos D.P."/>
            <person name="Kaster A.-K."/>
            <person name="Ovreas L."/>
            <person name="Rohde M."/>
            <person name="Galperin M.Y."/>
            <person name="Jogler C."/>
        </authorList>
    </citation>
    <scope>NUCLEOTIDE SEQUENCE [LARGE SCALE GENOMIC DNA]</scope>
    <source>
        <strain evidence="7 8">KS4</strain>
    </source>
</reference>
<dbReference type="PANTHER" id="PTHR30178">
    <property type="entry name" value="INNER MEMBRANE PROTEIN YAAH"/>
    <property type="match status" value="1"/>
</dbReference>
<dbReference type="GO" id="GO:0005886">
    <property type="term" value="C:plasma membrane"/>
    <property type="evidence" value="ECO:0007669"/>
    <property type="project" value="TreeGrafter"/>
</dbReference>
<gene>
    <name evidence="7" type="primary">yaaH</name>
    <name evidence="7" type="ORF">KS4_13060</name>
</gene>
<evidence type="ECO:0000256" key="3">
    <source>
        <dbReference type="ARBA" id="ARBA00022692"/>
    </source>
</evidence>